<name>A0ABD5PT28_9EURY</name>
<evidence type="ECO:0000313" key="2">
    <source>
        <dbReference type="Proteomes" id="UP001595898"/>
    </source>
</evidence>
<protein>
    <submittedName>
        <fullName evidence="1">Uncharacterized protein</fullName>
    </submittedName>
</protein>
<dbReference type="AlphaFoldDB" id="A0ABD5PT28"/>
<organism evidence="1 2">
    <name type="scientific">Halosolutus amylolyticus</name>
    <dbReference type="NCBI Taxonomy" id="2932267"/>
    <lineage>
        <taxon>Archaea</taxon>
        <taxon>Methanobacteriati</taxon>
        <taxon>Methanobacteriota</taxon>
        <taxon>Stenosarchaea group</taxon>
        <taxon>Halobacteria</taxon>
        <taxon>Halobacteriales</taxon>
        <taxon>Natrialbaceae</taxon>
        <taxon>Halosolutus</taxon>
    </lineage>
</organism>
<proteinExistence type="predicted"/>
<reference evidence="1 2" key="1">
    <citation type="journal article" date="2019" name="Int. J. Syst. Evol. Microbiol.">
        <title>The Global Catalogue of Microorganisms (GCM) 10K type strain sequencing project: providing services to taxonomists for standard genome sequencing and annotation.</title>
        <authorList>
            <consortium name="The Broad Institute Genomics Platform"/>
            <consortium name="The Broad Institute Genome Sequencing Center for Infectious Disease"/>
            <person name="Wu L."/>
            <person name="Ma J."/>
        </authorList>
    </citation>
    <scope>NUCLEOTIDE SEQUENCE [LARGE SCALE GENOMIC DNA]</scope>
    <source>
        <strain evidence="1 2">WLHS5</strain>
    </source>
</reference>
<comment type="caution">
    <text evidence="1">The sequence shown here is derived from an EMBL/GenBank/DDBJ whole genome shotgun (WGS) entry which is preliminary data.</text>
</comment>
<dbReference type="RefSeq" id="WP_250138460.1">
    <property type="nucleotide sequence ID" value="NZ_JALIQP010000001.1"/>
</dbReference>
<accession>A0ABD5PT28</accession>
<dbReference type="Proteomes" id="UP001595898">
    <property type="component" value="Unassembled WGS sequence"/>
</dbReference>
<evidence type="ECO:0000313" key="1">
    <source>
        <dbReference type="EMBL" id="MFC4543771.1"/>
    </source>
</evidence>
<gene>
    <name evidence="1" type="ORF">ACFO5R_17730</name>
</gene>
<keyword evidence="2" id="KW-1185">Reference proteome</keyword>
<dbReference type="EMBL" id="JBHSFA010000009">
    <property type="protein sequence ID" value="MFC4543771.1"/>
    <property type="molecule type" value="Genomic_DNA"/>
</dbReference>
<sequence>MSNDEGRRLVSRTIEGVETLVSTESGEIFVDIPAANSRYIRVEEGQTVQEGDIRSQTAEELTSESLRKWTVETIGPKTVIGTDQETGERREWDRESLEQKLAIGSLSTVLADFERVNVSGETKPSDREDRRSDEKAVIVTVYGDDSRKFTQTYRLVDDDAVSDERRLELVESDDRIGRFETALQERFERAVELALRSEGYAI</sequence>